<feature type="non-terminal residue" evidence="4">
    <location>
        <position position="1"/>
    </location>
</feature>
<feature type="domain" description="Glycoside hydrolase family 9" evidence="3">
    <location>
        <begin position="17"/>
        <end position="253"/>
    </location>
</feature>
<evidence type="ECO:0000313" key="4">
    <source>
        <dbReference type="EMBL" id="KKK90099.1"/>
    </source>
</evidence>
<evidence type="ECO:0000256" key="2">
    <source>
        <dbReference type="ARBA" id="ARBA00023326"/>
    </source>
</evidence>
<evidence type="ECO:0000259" key="3">
    <source>
        <dbReference type="Pfam" id="PF00759"/>
    </source>
</evidence>
<keyword evidence="1" id="KW-0119">Carbohydrate metabolism</keyword>
<organism evidence="4">
    <name type="scientific">marine sediment metagenome</name>
    <dbReference type="NCBI Taxonomy" id="412755"/>
    <lineage>
        <taxon>unclassified sequences</taxon>
        <taxon>metagenomes</taxon>
        <taxon>ecological metagenomes</taxon>
    </lineage>
</organism>
<dbReference type="AlphaFoldDB" id="A0A0F9BHJ8"/>
<gene>
    <name evidence="4" type="ORF">LCGC14_2726480</name>
</gene>
<keyword evidence="2" id="KW-0624">Polysaccharide degradation</keyword>
<comment type="caution">
    <text evidence="4">The sequence shown here is derived from an EMBL/GenBank/DDBJ whole genome shotgun (WGS) entry which is preliminary data.</text>
</comment>
<dbReference type="Pfam" id="PF00759">
    <property type="entry name" value="Glyco_hydro_9"/>
    <property type="match status" value="1"/>
</dbReference>
<name>A0A0F9BHJ8_9ZZZZ</name>
<protein>
    <recommendedName>
        <fullName evidence="3">Glycoside hydrolase family 9 domain-containing protein</fullName>
    </recommendedName>
</protein>
<dbReference type="GO" id="GO:0004553">
    <property type="term" value="F:hydrolase activity, hydrolyzing O-glycosyl compounds"/>
    <property type="evidence" value="ECO:0007669"/>
    <property type="project" value="InterPro"/>
</dbReference>
<dbReference type="Gene3D" id="1.50.10.10">
    <property type="match status" value="1"/>
</dbReference>
<dbReference type="InterPro" id="IPR001701">
    <property type="entry name" value="Glyco_hydro_9"/>
</dbReference>
<sequence length="321" mass="36522">PRHGEGSWQESLKVLAYAPGVWSSYEYAGVAARAARVVRRWDAGGAKVYADSAAAAMKWAERELPRRKDSKDPHAVADARNLAAAELYRLTGERRWHEIFLATTAMTDPKAELFEWKHHEQREAAWVYCRTDRDEADAKIRKTCRAALIREADQRVRWSGRTGFRWTKYPWHPIDWGGFTRPDAIGLARAHVLTGASKYLRAMVLTCQVGLGANPVNLCYTTGLGHESPQHPLHVDSRMLNVPPPAGITVFGPVDPLKHRNYFGQKLVAPYCHPKPEKWPTIEAFWDVFWFPAMCEYTVQNPMANVAYVWGYLAARPRIRN</sequence>
<evidence type="ECO:0000256" key="1">
    <source>
        <dbReference type="ARBA" id="ARBA00023277"/>
    </source>
</evidence>
<proteinExistence type="predicted"/>
<accession>A0A0F9BHJ8</accession>
<dbReference type="EMBL" id="LAZR01049246">
    <property type="protein sequence ID" value="KKK90099.1"/>
    <property type="molecule type" value="Genomic_DNA"/>
</dbReference>
<dbReference type="GO" id="GO:0000272">
    <property type="term" value="P:polysaccharide catabolic process"/>
    <property type="evidence" value="ECO:0007669"/>
    <property type="project" value="UniProtKB-KW"/>
</dbReference>
<dbReference type="SUPFAM" id="SSF48208">
    <property type="entry name" value="Six-hairpin glycosidases"/>
    <property type="match status" value="1"/>
</dbReference>
<dbReference type="InterPro" id="IPR008928">
    <property type="entry name" value="6-hairpin_glycosidase_sf"/>
</dbReference>
<reference evidence="4" key="1">
    <citation type="journal article" date="2015" name="Nature">
        <title>Complex archaea that bridge the gap between prokaryotes and eukaryotes.</title>
        <authorList>
            <person name="Spang A."/>
            <person name="Saw J.H."/>
            <person name="Jorgensen S.L."/>
            <person name="Zaremba-Niedzwiedzka K."/>
            <person name="Martijn J."/>
            <person name="Lind A.E."/>
            <person name="van Eijk R."/>
            <person name="Schleper C."/>
            <person name="Guy L."/>
            <person name="Ettema T.J."/>
        </authorList>
    </citation>
    <scope>NUCLEOTIDE SEQUENCE</scope>
</reference>
<dbReference type="InterPro" id="IPR012341">
    <property type="entry name" value="6hp_glycosidase-like_sf"/>
</dbReference>